<evidence type="ECO:0000256" key="3">
    <source>
        <dbReference type="ARBA" id="ARBA00001947"/>
    </source>
</evidence>
<dbReference type="InterPro" id="IPR030960">
    <property type="entry name" value="DHQS/DOIS_N"/>
</dbReference>
<feature type="binding site" evidence="18">
    <location>
        <position position="258"/>
    </location>
    <ligand>
        <name>Zn(2+)</name>
        <dbReference type="ChEBI" id="CHEBI:29105"/>
    </ligand>
</feature>
<proteinExistence type="inferred from homology"/>
<reference evidence="21" key="1">
    <citation type="journal article" date="2014" name="Int. J. Syst. Evol. Microbiol.">
        <title>Complete genome sequence of Corynebacterium casei LMG S-19264T (=DSM 44701T), isolated from a smear-ripened cheese.</title>
        <authorList>
            <consortium name="US DOE Joint Genome Institute (JGI-PGF)"/>
            <person name="Walter F."/>
            <person name="Albersmeier A."/>
            <person name="Kalinowski J."/>
            <person name="Ruckert C."/>
        </authorList>
    </citation>
    <scope>NUCLEOTIDE SEQUENCE</scope>
    <source>
        <strain evidence="21">CGMCC 1.12408</strain>
    </source>
</reference>
<dbReference type="Gene3D" id="3.40.50.1970">
    <property type="match status" value="1"/>
</dbReference>
<dbReference type="GO" id="GO:0009073">
    <property type="term" value="P:aromatic amino acid family biosynthetic process"/>
    <property type="evidence" value="ECO:0007669"/>
    <property type="project" value="UniProtKB-KW"/>
</dbReference>
<evidence type="ECO:0000256" key="4">
    <source>
        <dbReference type="ARBA" id="ARBA00004496"/>
    </source>
</evidence>
<evidence type="ECO:0000256" key="6">
    <source>
        <dbReference type="ARBA" id="ARBA00005412"/>
    </source>
</evidence>
<dbReference type="Pfam" id="PF24621">
    <property type="entry name" value="DHQS_C"/>
    <property type="match status" value="1"/>
</dbReference>
<dbReference type="Proteomes" id="UP000613512">
    <property type="component" value="Unassembled WGS sequence"/>
</dbReference>
<dbReference type="PANTHER" id="PTHR43622:SF7">
    <property type="entry name" value="3-DEHYDROQUINATE SYNTHASE, CHLOROPLASTIC"/>
    <property type="match status" value="1"/>
</dbReference>
<organism evidence="21 22">
    <name type="scientific">Ornithinibacillus halotolerans</name>
    <dbReference type="NCBI Taxonomy" id="1274357"/>
    <lineage>
        <taxon>Bacteria</taxon>
        <taxon>Bacillati</taxon>
        <taxon>Bacillota</taxon>
        <taxon>Bacilli</taxon>
        <taxon>Bacillales</taxon>
        <taxon>Bacillaceae</taxon>
        <taxon>Ornithinibacillus</taxon>
    </lineage>
</organism>
<dbReference type="InterPro" id="IPR016037">
    <property type="entry name" value="DHQ_synth_AroB"/>
</dbReference>
<keyword evidence="12 18" id="KW-0547">Nucleotide-binding</keyword>
<evidence type="ECO:0000256" key="8">
    <source>
        <dbReference type="ARBA" id="ARBA00017684"/>
    </source>
</evidence>
<dbReference type="EMBL" id="BMEY01000001">
    <property type="protein sequence ID" value="GGA61342.1"/>
    <property type="molecule type" value="Genomic_DNA"/>
</dbReference>
<dbReference type="EC" id="4.2.3.4" evidence="7 18"/>
<keyword evidence="13 18" id="KW-0862">Zinc</keyword>
<feature type="binding site" evidence="18">
    <location>
        <begin position="165"/>
        <end position="168"/>
    </location>
    <ligand>
        <name>NAD(+)</name>
        <dbReference type="ChEBI" id="CHEBI:57540"/>
    </ligand>
</feature>
<evidence type="ECO:0000259" key="20">
    <source>
        <dbReference type="Pfam" id="PF24621"/>
    </source>
</evidence>
<dbReference type="FunFam" id="3.40.50.1970:FF:000007">
    <property type="entry name" value="Pentafunctional AROM polypeptide"/>
    <property type="match status" value="1"/>
</dbReference>
<comment type="similarity">
    <text evidence="6 18">Belongs to the sugar phosphate cyclases superfamily. Dehydroquinate synthase family.</text>
</comment>
<comment type="caution">
    <text evidence="21">The sequence shown here is derived from an EMBL/GenBank/DDBJ whole genome shotgun (WGS) entry which is preliminary data.</text>
</comment>
<dbReference type="InterPro" id="IPR056179">
    <property type="entry name" value="DHQS_C"/>
</dbReference>
<evidence type="ECO:0000259" key="19">
    <source>
        <dbReference type="Pfam" id="PF01761"/>
    </source>
</evidence>
<evidence type="ECO:0000256" key="17">
    <source>
        <dbReference type="ARBA" id="ARBA00023285"/>
    </source>
</evidence>
<gene>
    <name evidence="18 21" type="primary">aroB</name>
    <name evidence="21" type="ORF">GCM10008025_01650</name>
</gene>
<feature type="binding site" evidence="18">
    <location>
        <position position="138"/>
    </location>
    <ligand>
        <name>NAD(+)</name>
        <dbReference type="ChEBI" id="CHEBI:57540"/>
    </ligand>
</feature>
<keyword evidence="17 18" id="KW-0170">Cobalt</keyword>
<keyword evidence="16 18" id="KW-0456">Lyase</keyword>
<evidence type="ECO:0000256" key="15">
    <source>
        <dbReference type="ARBA" id="ARBA00023141"/>
    </source>
</evidence>
<feature type="binding site" evidence="18">
    <location>
        <begin position="126"/>
        <end position="127"/>
    </location>
    <ligand>
        <name>NAD(+)</name>
        <dbReference type="ChEBI" id="CHEBI:57540"/>
    </ligand>
</feature>
<comment type="function">
    <text evidence="18">Catalyzes the conversion of 3-deoxy-D-arabino-heptulosonate 7-phosphate (DAHP) to dehydroquinate (DHQ).</text>
</comment>
<keyword evidence="9 18" id="KW-0963">Cytoplasm</keyword>
<dbReference type="GO" id="GO:0000166">
    <property type="term" value="F:nucleotide binding"/>
    <property type="evidence" value="ECO:0007669"/>
    <property type="project" value="UniProtKB-KW"/>
</dbReference>
<keyword evidence="14 18" id="KW-0520">NAD</keyword>
<name>A0A916RM59_9BACI</name>
<dbReference type="AlphaFoldDB" id="A0A916RM59"/>
<dbReference type="GO" id="GO:0009423">
    <property type="term" value="P:chorismate biosynthetic process"/>
    <property type="evidence" value="ECO:0007669"/>
    <property type="project" value="UniProtKB-UniRule"/>
</dbReference>
<comment type="caution">
    <text evidence="18">Lacks conserved residue(s) required for the propagation of feature annotation.</text>
</comment>
<comment type="subcellular location">
    <subcellularLocation>
        <location evidence="4 18">Cytoplasm</location>
    </subcellularLocation>
</comment>
<comment type="catalytic activity">
    <reaction evidence="1 18">
        <text>7-phospho-2-dehydro-3-deoxy-D-arabino-heptonate = 3-dehydroquinate + phosphate</text>
        <dbReference type="Rhea" id="RHEA:21968"/>
        <dbReference type="ChEBI" id="CHEBI:32364"/>
        <dbReference type="ChEBI" id="CHEBI:43474"/>
        <dbReference type="ChEBI" id="CHEBI:58394"/>
        <dbReference type="EC" id="4.2.3.4"/>
    </reaction>
</comment>
<evidence type="ECO:0000256" key="10">
    <source>
        <dbReference type="ARBA" id="ARBA00022605"/>
    </source>
</evidence>
<sequence>MRTIHINSAIQSYDIVIGEKLRHQIKDYLPKNYSSILVITDENVVYLYGNDLLQALKGNKVFLEVVPPGETSKSIQVYYQLLTKALEYSLDRQSLIIAFGGGVVGDLAGFVAATYMRGVDYIQVPTTILAHDSSVGGKVAINHEKGKNLIGSFYPPVQVLYDTETIQTLSLQDVRSGYAELLKEAMLANENFFTQLLSISLEQIAMKDLITALETGINIKATIVEQDEREAGIRKYLNLGHTLGHAIETRLGYGKISHGEAVAIGILFAMYVSQQELQVKLPLKQVKEWLTENNYPIALSFEQIDDLVEFMMHDKKVINSEIQMVLLKKIGEPVLHNINKQQIKKYLHSFIMSEVKG</sequence>
<comment type="cofactor">
    <cofactor evidence="3">
        <name>Zn(2+)</name>
        <dbReference type="ChEBI" id="CHEBI:29105"/>
    </cofactor>
</comment>
<dbReference type="InterPro" id="IPR030963">
    <property type="entry name" value="DHQ_synth_fam"/>
</dbReference>
<dbReference type="RefSeq" id="WP_188382782.1">
    <property type="nucleotide sequence ID" value="NZ_BMEY01000001.1"/>
</dbReference>
<dbReference type="InterPro" id="IPR050071">
    <property type="entry name" value="Dehydroquinate_synthase"/>
</dbReference>
<evidence type="ECO:0000256" key="1">
    <source>
        <dbReference type="ARBA" id="ARBA00001393"/>
    </source>
</evidence>
<dbReference type="HAMAP" id="MF_00110">
    <property type="entry name" value="DHQ_synthase"/>
    <property type="match status" value="1"/>
</dbReference>
<keyword evidence="10 18" id="KW-0028">Amino-acid biosynthesis</keyword>
<evidence type="ECO:0000313" key="21">
    <source>
        <dbReference type="EMBL" id="GGA61342.1"/>
    </source>
</evidence>
<dbReference type="NCBIfam" id="TIGR01357">
    <property type="entry name" value="aroB"/>
    <property type="match status" value="1"/>
</dbReference>
<dbReference type="GO" id="GO:0003856">
    <property type="term" value="F:3-dehydroquinate synthase activity"/>
    <property type="evidence" value="ECO:0007669"/>
    <property type="project" value="UniProtKB-UniRule"/>
</dbReference>
<feature type="domain" description="3-dehydroquinate synthase N-terminal" evidence="19">
    <location>
        <begin position="65"/>
        <end position="175"/>
    </location>
</feature>
<comment type="pathway">
    <text evidence="5 18">Metabolic intermediate biosynthesis; chorismate biosynthesis; chorismate from D-erythrose 4-phosphate and phosphoenolpyruvate: step 2/7.</text>
</comment>
<evidence type="ECO:0000256" key="9">
    <source>
        <dbReference type="ARBA" id="ARBA00022490"/>
    </source>
</evidence>
<evidence type="ECO:0000256" key="13">
    <source>
        <dbReference type="ARBA" id="ARBA00022833"/>
    </source>
</evidence>
<feature type="domain" description="3-dehydroquinate synthase C-terminal" evidence="20">
    <location>
        <begin position="177"/>
        <end position="317"/>
    </location>
</feature>
<dbReference type="GO" id="GO:0008652">
    <property type="term" value="P:amino acid biosynthetic process"/>
    <property type="evidence" value="ECO:0007669"/>
    <property type="project" value="UniProtKB-KW"/>
</dbReference>
<evidence type="ECO:0000256" key="5">
    <source>
        <dbReference type="ARBA" id="ARBA00004661"/>
    </source>
</evidence>
<evidence type="ECO:0000313" key="22">
    <source>
        <dbReference type="Proteomes" id="UP000613512"/>
    </source>
</evidence>
<reference evidence="21" key="2">
    <citation type="submission" date="2020-09" db="EMBL/GenBank/DDBJ databases">
        <authorList>
            <person name="Sun Q."/>
            <person name="Zhou Y."/>
        </authorList>
    </citation>
    <scope>NUCLEOTIDE SEQUENCE</scope>
    <source>
        <strain evidence="21">CGMCC 1.12408</strain>
    </source>
</reference>
<comment type="cofactor">
    <cofactor evidence="18">
        <name>Co(2+)</name>
        <dbReference type="ChEBI" id="CHEBI:48828"/>
    </cofactor>
    <cofactor evidence="18">
        <name>Zn(2+)</name>
        <dbReference type="ChEBI" id="CHEBI:29105"/>
    </cofactor>
    <text evidence="18">Binds 1 divalent metal cation per subunit. Can use either Co(2+) or Zn(2+).</text>
</comment>
<keyword evidence="11 18" id="KW-0479">Metal-binding</keyword>
<evidence type="ECO:0000256" key="18">
    <source>
        <dbReference type="HAMAP-Rule" id="MF_00110"/>
    </source>
</evidence>
<feature type="binding site" evidence="18">
    <location>
        <position position="180"/>
    </location>
    <ligand>
        <name>Zn(2+)</name>
        <dbReference type="ChEBI" id="CHEBI:29105"/>
    </ligand>
</feature>
<protein>
    <recommendedName>
        <fullName evidence="8 18">3-dehydroquinate synthase</fullName>
        <shortName evidence="18">DHQS</shortName>
        <ecNumber evidence="7 18">4.2.3.4</ecNumber>
    </recommendedName>
</protein>
<evidence type="ECO:0000256" key="14">
    <source>
        <dbReference type="ARBA" id="ARBA00023027"/>
    </source>
</evidence>
<keyword evidence="22" id="KW-1185">Reference proteome</keyword>
<dbReference type="Gene3D" id="1.20.1090.10">
    <property type="entry name" value="Dehydroquinate synthase-like - alpha domain"/>
    <property type="match status" value="1"/>
</dbReference>
<feature type="binding site" evidence="18">
    <location>
        <position position="147"/>
    </location>
    <ligand>
        <name>NAD(+)</name>
        <dbReference type="ChEBI" id="CHEBI:57540"/>
    </ligand>
</feature>
<evidence type="ECO:0000256" key="7">
    <source>
        <dbReference type="ARBA" id="ARBA00013031"/>
    </source>
</evidence>
<evidence type="ECO:0000256" key="11">
    <source>
        <dbReference type="ARBA" id="ARBA00022723"/>
    </source>
</evidence>
<dbReference type="SUPFAM" id="SSF56796">
    <property type="entry name" value="Dehydroquinate synthase-like"/>
    <property type="match status" value="1"/>
</dbReference>
<dbReference type="CDD" id="cd08195">
    <property type="entry name" value="DHQS"/>
    <property type="match status" value="1"/>
</dbReference>
<comment type="cofactor">
    <cofactor evidence="2 18">
        <name>NAD(+)</name>
        <dbReference type="ChEBI" id="CHEBI:57540"/>
    </cofactor>
</comment>
<dbReference type="GO" id="GO:0005737">
    <property type="term" value="C:cytoplasm"/>
    <property type="evidence" value="ECO:0007669"/>
    <property type="project" value="UniProtKB-SubCell"/>
</dbReference>
<dbReference type="PIRSF" id="PIRSF001455">
    <property type="entry name" value="DHQ_synth"/>
    <property type="match status" value="1"/>
</dbReference>
<accession>A0A916RM59</accession>
<dbReference type="Pfam" id="PF01761">
    <property type="entry name" value="DHQ_synthase"/>
    <property type="match status" value="1"/>
</dbReference>
<feature type="binding site" evidence="18">
    <location>
        <begin position="102"/>
        <end position="106"/>
    </location>
    <ligand>
        <name>NAD(+)</name>
        <dbReference type="ChEBI" id="CHEBI:57540"/>
    </ligand>
</feature>
<evidence type="ECO:0000256" key="16">
    <source>
        <dbReference type="ARBA" id="ARBA00023239"/>
    </source>
</evidence>
<keyword evidence="15 18" id="KW-0057">Aromatic amino acid biosynthesis</keyword>
<dbReference type="GO" id="GO:0046872">
    <property type="term" value="F:metal ion binding"/>
    <property type="evidence" value="ECO:0007669"/>
    <property type="project" value="UniProtKB-KW"/>
</dbReference>
<feature type="binding site" evidence="18">
    <location>
        <position position="241"/>
    </location>
    <ligand>
        <name>Zn(2+)</name>
        <dbReference type="ChEBI" id="CHEBI:29105"/>
    </ligand>
</feature>
<evidence type="ECO:0000256" key="12">
    <source>
        <dbReference type="ARBA" id="ARBA00022741"/>
    </source>
</evidence>
<dbReference type="PANTHER" id="PTHR43622">
    <property type="entry name" value="3-DEHYDROQUINATE SYNTHASE"/>
    <property type="match status" value="1"/>
</dbReference>
<evidence type="ECO:0000256" key="2">
    <source>
        <dbReference type="ARBA" id="ARBA00001911"/>
    </source>
</evidence>